<dbReference type="PROSITE" id="PS51257">
    <property type="entry name" value="PROKAR_LIPOPROTEIN"/>
    <property type="match status" value="1"/>
</dbReference>
<proteinExistence type="predicted"/>
<comment type="caution">
    <text evidence="2">The sequence shown here is derived from an EMBL/GenBank/DDBJ whole genome shotgun (WGS) entry which is preliminary data.</text>
</comment>
<keyword evidence="3" id="KW-1185">Reference proteome</keyword>
<feature type="region of interest" description="Disordered" evidence="1">
    <location>
        <begin position="32"/>
        <end position="54"/>
    </location>
</feature>
<accession>A0ABW0KXA7</accession>
<name>A0ABW0KXA7_9BACT</name>
<evidence type="ECO:0000313" key="3">
    <source>
        <dbReference type="Proteomes" id="UP001596052"/>
    </source>
</evidence>
<gene>
    <name evidence="2" type="ORF">ACFQDI_24475</name>
</gene>
<dbReference type="RefSeq" id="WP_377171994.1">
    <property type="nucleotide sequence ID" value="NZ_JBHSMQ010000015.1"/>
</dbReference>
<sequence length="165" mass="16651">MKTSYCVPVVLALVLGACDSAPRGDGSSYYYPSANREAPQPGKGTIGPGIASMAGSSGAPIPRGGYAPGSGPTAMPGGNQFMYQQNVSGPFGSSSSSTVINASGGVQSYQTIGNMPVYPGMMVPGYNPNMRHPGRMPTRPVYVPGVGGAAGYYINPSTGARVPGP</sequence>
<evidence type="ECO:0000256" key="1">
    <source>
        <dbReference type="SAM" id="MobiDB-lite"/>
    </source>
</evidence>
<evidence type="ECO:0000313" key="2">
    <source>
        <dbReference type="EMBL" id="MFC5458049.1"/>
    </source>
</evidence>
<feature type="region of interest" description="Disordered" evidence="1">
    <location>
        <begin position="61"/>
        <end position="80"/>
    </location>
</feature>
<reference evidence="3" key="1">
    <citation type="journal article" date="2019" name="Int. J. Syst. Evol. Microbiol.">
        <title>The Global Catalogue of Microorganisms (GCM) 10K type strain sequencing project: providing services to taxonomists for standard genome sequencing and annotation.</title>
        <authorList>
            <consortium name="The Broad Institute Genomics Platform"/>
            <consortium name="The Broad Institute Genome Sequencing Center for Infectious Disease"/>
            <person name="Wu L."/>
            <person name="Ma J."/>
        </authorList>
    </citation>
    <scope>NUCLEOTIDE SEQUENCE [LARGE SCALE GENOMIC DNA]</scope>
    <source>
        <strain evidence="3">CGMCC 4.1469</strain>
    </source>
</reference>
<protein>
    <submittedName>
        <fullName evidence="2">Uncharacterized protein</fullName>
    </submittedName>
</protein>
<dbReference type="EMBL" id="JBHSMQ010000015">
    <property type="protein sequence ID" value="MFC5458049.1"/>
    <property type="molecule type" value="Genomic_DNA"/>
</dbReference>
<organism evidence="2 3">
    <name type="scientific">Prosthecobacter fluviatilis</name>
    <dbReference type="NCBI Taxonomy" id="445931"/>
    <lineage>
        <taxon>Bacteria</taxon>
        <taxon>Pseudomonadati</taxon>
        <taxon>Verrucomicrobiota</taxon>
        <taxon>Verrucomicrobiia</taxon>
        <taxon>Verrucomicrobiales</taxon>
        <taxon>Verrucomicrobiaceae</taxon>
        <taxon>Prosthecobacter</taxon>
    </lineage>
</organism>
<dbReference type="Proteomes" id="UP001596052">
    <property type="component" value="Unassembled WGS sequence"/>
</dbReference>